<dbReference type="InterPro" id="IPR003715">
    <property type="entry name" value="Poly_export_N"/>
</dbReference>
<evidence type="ECO:0000256" key="7">
    <source>
        <dbReference type="ARBA" id="ARBA00022729"/>
    </source>
</evidence>
<dbReference type="eggNOG" id="COG1596">
    <property type="taxonomic scope" value="Bacteria"/>
</dbReference>
<name>B4VTH5_9CYAN</name>
<dbReference type="GO" id="GO:0015159">
    <property type="term" value="F:polysaccharide transmembrane transporter activity"/>
    <property type="evidence" value="ECO:0007669"/>
    <property type="project" value="InterPro"/>
</dbReference>
<evidence type="ECO:0000259" key="17">
    <source>
        <dbReference type="Pfam" id="PF22461"/>
    </source>
</evidence>
<dbReference type="GO" id="GO:0046930">
    <property type="term" value="C:pore complex"/>
    <property type="evidence" value="ECO:0007669"/>
    <property type="project" value="UniProtKB-KW"/>
</dbReference>
<evidence type="ECO:0000256" key="4">
    <source>
        <dbReference type="ARBA" id="ARBA00022452"/>
    </source>
</evidence>
<dbReference type="Gene3D" id="3.10.560.10">
    <property type="entry name" value="Outer membrane lipoprotein wza domain like"/>
    <property type="match status" value="3"/>
</dbReference>
<evidence type="ECO:0000313" key="18">
    <source>
        <dbReference type="EMBL" id="EDX74547.1"/>
    </source>
</evidence>
<comment type="similarity">
    <text evidence="2">Belongs to the BexD/CtrA/VexA family.</text>
</comment>
<evidence type="ECO:0000259" key="15">
    <source>
        <dbReference type="Pfam" id="PF02563"/>
    </source>
</evidence>
<keyword evidence="19" id="KW-1185">Reference proteome</keyword>
<dbReference type="InterPro" id="IPR019554">
    <property type="entry name" value="Soluble_ligand-bd"/>
</dbReference>
<keyword evidence="13" id="KW-0998">Cell outer membrane</keyword>
<evidence type="ECO:0000256" key="1">
    <source>
        <dbReference type="ARBA" id="ARBA00004571"/>
    </source>
</evidence>
<dbReference type="EMBL" id="DS989852">
    <property type="protein sequence ID" value="EDX74547.1"/>
    <property type="molecule type" value="Genomic_DNA"/>
</dbReference>
<dbReference type="Pfam" id="PF02563">
    <property type="entry name" value="Poly_export"/>
    <property type="match status" value="1"/>
</dbReference>
<proteinExistence type="inferred from homology"/>
<evidence type="ECO:0000256" key="13">
    <source>
        <dbReference type="ARBA" id="ARBA00023237"/>
    </source>
</evidence>
<evidence type="ECO:0000256" key="8">
    <source>
        <dbReference type="ARBA" id="ARBA00023047"/>
    </source>
</evidence>
<gene>
    <name evidence="18" type="ORF">MC7420_6025</name>
</gene>
<keyword evidence="8" id="KW-0625">Polysaccharide transport</keyword>
<dbReference type="GO" id="GO:0009279">
    <property type="term" value="C:cell outer membrane"/>
    <property type="evidence" value="ECO:0007669"/>
    <property type="project" value="UniProtKB-SubCell"/>
</dbReference>
<dbReference type="PANTHER" id="PTHR33619:SF3">
    <property type="entry name" value="POLYSACCHARIDE EXPORT PROTEIN GFCE-RELATED"/>
    <property type="match status" value="1"/>
</dbReference>
<evidence type="ECO:0000256" key="5">
    <source>
        <dbReference type="ARBA" id="ARBA00022597"/>
    </source>
</evidence>
<keyword evidence="4" id="KW-1134">Transmembrane beta strand</keyword>
<dbReference type="Pfam" id="PF10531">
    <property type="entry name" value="SLBB"/>
    <property type="match status" value="1"/>
</dbReference>
<keyword evidence="5" id="KW-0762">Sugar transport</keyword>
<evidence type="ECO:0000259" key="16">
    <source>
        <dbReference type="Pfam" id="PF10531"/>
    </source>
</evidence>
<dbReference type="Proteomes" id="UP000003835">
    <property type="component" value="Unassembled WGS sequence"/>
</dbReference>
<dbReference type="InterPro" id="IPR054765">
    <property type="entry name" value="SLBB_dom"/>
</dbReference>
<keyword evidence="14" id="KW-0449">Lipoprotein</keyword>
<evidence type="ECO:0000256" key="10">
    <source>
        <dbReference type="ARBA" id="ARBA00023114"/>
    </source>
</evidence>
<feature type="domain" description="Soluble ligand binding" evidence="16">
    <location>
        <begin position="331"/>
        <end position="383"/>
    </location>
</feature>
<sequence length="449" mass="48288">MPLPQPPAKSLPSQEAYTLGGGDTIRIDILEVPQFSGEYQIPPDGVLTLPLIGSLSVEGLTLEQARQTISNQYSRFLKQPLVTVILLTPRPISISVSGEVNSPGHYPLVQIGEAGIARGPLQPTVTRALAEAGGITLSADIRRVQIRRRQNQGSEQVFTVNLWELMQTGNLNQALVVRDGDTIFVPTATQTTLQEMRQIAATAFAPAPDVPRTVAVVGEVTRPGTYTVVGENPERSQETLGFPTVTLALKQAGGIKPMADIRQIQIRRVTKAGTEQVIPVDLWQLLQVGDFTQDAVIQEGDTIIVPTATEVNPTELTELARANFAPDTIQVSVVGEVVEPGIVQVPPNTPLNQGILAAGGFNHSRARSSSVELIRLNPDGTVAKRTVPIDFAQGINEQSNPVLQNNDIIIVGRSGIAKFADTFGTALAPSTRIFDVLRIVDFFGIWSSD</sequence>
<feature type="domain" description="Polysaccharide export protein N-terminal" evidence="15">
    <location>
        <begin position="12"/>
        <end position="86"/>
    </location>
</feature>
<evidence type="ECO:0000256" key="12">
    <source>
        <dbReference type="ARBA" id="ARBA00023139"/>
    </source>
</evidence>
<dbReference type="Pfam" id="PF22461">
    <property type="entry name" value="SLBB_2"/>
    <property type="match status" value="1"/>
</dbReference>
<keyword evidence="9" id="KW-0406">Ion transport</keyword>
<dbReference type="InterPro" id="IPR049712">
    <property type="entry name" value="Poly_export"/>
</dbReference>
<evidence type="ECO:0000256" key="9">
    <source>
        <dbReference type="ARBA" id="ARBA00023065"/>
    </source>
</evidence>
<protein>
    <submittedName>
        <fullName evidence="18">Polysaccharide biosynthesis/export protein</fullName>
    </submittedName>
</protein>
<keyword evidence="7" id="KW-0732">Signal</keyword>
<dbReference type="GO" id="GO:0015288">
    <property type="term" value="F:porin activity"/>
    <property type="evidence" value="ECO:0007669"/>
    <property type="project" value="UniProtKB-KW"/>
</dbReference>
<organism evidence="18 19">
    <name type="scientific">Coleofasciculus chthonoplastes PCC 7420</name>
    <dbReference type="NCBI Taxonomy" id="118168"/>
    <lineage>
        <taxon>Bacteria</taxon>
        <taxon>Bacillati</taxon>
        <taxon>Cyanobacteriota</taxon>
        <taxon>Cyanophyceae</taxon>
        <taxon>Coleofasciculales</taxon>
        <taxon>Coleofasciculaceae</taxon>
        <taxon>Coleofasciculus</taxon>
    </lineage>
</organism>
<dbReference type="STRING" id="118168.MC7420_6025"/>
<evidence type="ECO:0000256" key="6">
    <source>
        <dbReference type="ARBA" id="ARBA00022692"/>
    </source>
</evidence>
<evidence type="ECO:0000256" key="3">
    <source>
        <dbReference type="ARBA" id="ARBA00022448"/>
    </source>
</evidence>
<evidence type="ECO:0000313" key="19">
    <source>
        <dbReference type="Proteomes" id="UP000003835"/>
    </source>
</evidence>
<dbReference type="Gene3D" id="3.30.1950.10">
    <property type="entry name" value="wza like domain"/>
    <property type="match status" value="1"/>
</dbReference>
<accession>B4VTH5</accession>
<keyword evidence="3" id="KW-0813">Transport</keyword>
<keyword evidence="11" id="KW-0472">Membrane</keyword>
<keyword evidence="10" id="KW-0626">Porin</keyword>
<reference evidence="18 19" key="1">
    <citation type="submission" date="2008-07" db="EMBL/GenBank/DDBJ databases">
        <authorList>
            <person name="Tandeau de Marsac N."/>
            <person name="Ferriera S."/>
            <person name="Johnson J."/>
            <person name="Kravitz S."/>
            <person name="Beeson K."/>
            <person name="Sutton G."/>
            <person name="Rogers Y.-H."/>
            <person name="Friedman R."/>
            <person name="Frazier M."/>
            <person name="Venter J.C."/>
        </authorList>
    </citation>
    <scope>NUCLEOTIDE SEQUENCE [LARGE SCALE GENOMIC DNA]</scope>
    <source>
        <strain evidence="18 19">PCC 7420</strain>
    </source>
</reference>
<keyword evidence="12" id="KW-0564">Palmitate</keyword>
<dbReference type="AlphaFoldDB" id="B4VTH5"/>
<dbReference type="RefSeq" id="WP_006101878.1">
    <property type="nucleotide sequence ID" value="NZ_DS989852.1"/>
</dbReference>
<feature type="domain" description="SLBB" evidence="17">
    <location>
        <begin position="94"/>
        <end position="185"/>
    </location>
</feature>
<evidence type="ECO:0000256" key="2">
    <source>
        <dbReference type="ARBA" id="ARBA00009450"/>
    </source>
</evidence>
<keyword evidence="6" id="KW-0812">Transmembrane</keyword>
<dbReference type="HOGENOM" id="CLU_022181_1_0_3"/>
<dbReference type="GO" id="GO:0006811">
    <property type="term" value="P:monoatomic ion transport"/>
    <property type="evidence" value="ECO:0007669"/>
    <property type="project" value="UniProtKB-KW"/>
</dbReference>
<evidence type="ECO:0000256" key="14">
    <source>
        <dbReference type="ARBA" id="ARBA00023288"/>
    </source>
</evidence>
<evidence type="ECO:0000256" key="11">
    <source>
        <dbReference type="ARBA" id="ARBA00023136"/>
    </source>
</evidence>
<dbReference type="PANTHER" id="PTHR33619">
    <property type="entry name" value="POLYSACCHARIDE EXPORT PROTEIN GFCE-RELATED"/>
    <property type="match status" value="1"/>
</dbReference>
<comment type="subcellular location">
    <subcellularLocation>
        <location evidence="1">Cell outer membrane</location>
        <topology evidence="1">Multi-pass membrane protein</topology>
    </subcellularLocation>
</comment>